<dbReference type="GO" id="GO:0005524">
    <property type="term" value="F:ATP binding"/>
    <property type="evidence" value="ECO:0007669"/>
    <property type="project" value="UniProtKB-KW"/>
</dbReference>
<dbReference type="Pfam" id="PF13581">
    <property type="entry name" value="HATPase_c_2"/>
    <property type="match status" value="1"/>
</dbReference>
<evidence type="ECO:0000259" key="2">
    <source>
        <dbReference type="Pfam" id="PF13581"/>
    </source>
</evidence>
<dbReference type="EMBL" id="JADPRT010000018">
    <property type="protein sequence ID" value="MBF9072833.1"/>
    <property type="molecule type" value="Genomic_DNA"/>
</dbReference>
<accession>A0A931BES1</accession>
<feature type="domain" description="Histidine kinase/HSP90-like ATPase" evidence="2">
    <location>
        <begin position="6"/>
        <end position="105"/>
    </location>
</feature>
<proteinExistence type="predicted"/>
<organism evidence="3 4">
    <name type="scientific">Streptacidiphilus fuscans</name>
    <dbReference type="NCBI Taxonomy" id="2789292"/>
    <lineage>
        <taxon>Bacteria</taxon>
        <taxon>Bacillati</taxon>
        <taxon>Actinomycetota</taxon>
        <taxon>Actinomycetes</taxon>
        <taxon>Kitasatosporales</taxon>
        <taxon>Streptomycetaceae</taxon>
        <taxon>Streptacidiphilus</taxon>
    </lineage>
</organism>
<dbReference type="InterPro" id="IPR036890">
    <property type="entry name" value="HATPase_C_sf"/>
</dbReference>
<protein>
    <submittedName>
        <fullName evidence="3">ATP-binding protein</fullName>
    </submittedName>
</protein>
<keyword evidence="4" id="KW-1185">Reference proteome</keyword>
<dbReference type="GO" id="GO:0004674">
    <property type="term" value="F:protein serine/threonine kinase activity"/>
    <property type="evidence" value="ECO:0007669"/>
    <property type="project" value="UniProtKB-KW"/>
</dbReference>
<reference evidence="3" key="1">
    <citation type="submission" date="2020-11" db="EMBL/GenBank/DDBJ databases">
        <title>Isolation and identification of active actinomycetes.</title>
        <authorList>
            <person name="Yu B."/>
        </authorList>
    </citation>
    <scope>NUCLEOTIDE SEQUENCE</scope>
    <source>
        <strain evidence="3">NEAU-YB345</strain>
    </source>
</reference>
<keyword evidence="1" id="KW-0808">Transferase</keyword>
<comment type="caution">
    <text evidence="3">The sequence shown here is derived from an EMBL/GenBank/DDBJ whole genome shotgun (WGS) entry which is preliminary data.</text>
</comment>
<dbReference type="InterPro" id="IPR003594">
    <property type="entry name" value="HATPase_dom"/>
</dbReference>
<evidence type="ECO:0000313" key="4">
    <source>
        <dbReference type="Proteomes" id="UP000657385"/>
    </source>
</evidence>
<dbReference type="RefSeq" id="WP_196197978.1">
    <property type="nucleotide sequence ID" value="NZ_JADPRT010000018.1"/>
</dbReference>
<keyword evidence="3" id="KW-0547">Nucleotide-binding</keyword>
<dbReference type="SUPFAM" id="SSF55874">
    <property type="entry name" value="ATPase domain of HSP90 chaperone/DNA topoisomerase II/histidine kinase"/>
    <property type="match status" value="1"/>
</dbReference>
<name>A0A931BES1_9ACTN</name>
<dbReference type="PANTHER" id="PTHR35526">
    <property type="entry name" value="ANTI-SIGMA-F FACTOR RSBW-RELATED"/>
    <property type="match status" value="1"/>
</dbReference>
<dbReference type="PANTHER" id="PTHR35526:SF3">
    <property type="entry name" value="ANTI-SIGMA-F FACTOR RSBW"/>
    <property type="match status" value="1"/>
</dbReference>
<evidence type="ECO:0000256" key="1">
    <source>
        <dbReference type="ARBA" id="ARBA00022527"/>
    </source>
</evidence>
<evidence type="ECO:0000313" key="3">
    <source>
        <dbReference type="EMBL" id="MBF9072833.1"/>
    </source>
</evidence>
<keyword evidence="1" id="KW-0723">Serine/threonine-protein kinase</keyword>
<sequence length="132" mass="14344">MFTHVSDPREVSSARCEATDTLREWGLEDDDLLETVRLIVSELAANAVRHAACMSPTFDVVLSLHDRGVVVEVRDRHPRRPQPMPLPHSRGQGGYGLRLVADLAAARSGSSQVVPMADGGKSVRVHLTLPTA</sequence>
<keyword evidence="3" id="KW-0067">ATP-binding</keyword>
<dbReference type="CDD" id="cd16936">
    <property type="entry name" value="HATPase_RsbW-like"/>
    <property type="match status" value="1"/>
</dbReference>
<dbReference type="Proteomes" id="UP000657385">
    <property type="component" value="Unassembled WGS sequence"/>
</dbReference>
<gene>
    <name evidence="3" type="ORF">I2501_32940</name>
</gene>
<dbReference type="InterPro" id="IPR050267">
    <property type="entry name" value="Anti-sigma-factor_SerPK"/>
</dbReference>
<dbReference type="Gene3D" id="3.30.565.10">
    <property type="entry name" value="Histidine kinase-like ATPase, C-terminal domain"/>
    <property type="match status" value="1"/>
</dbReference>
<dbReference type="AlphaFoldDB" id="A0A931BES1"/>
<keyword evidence="1" id="KW-0418">Kinase</keyword>